<protein>
    <submittedName>
        <fullName evidence="1">Uncharacterized protein</fullName>
    </submittedName>
</protein>
<reference evidence="2" key="1">
    <citation type="journal article" date="2017" name="Nat. Ecol. Evol.">
        <title>Genome expansion and lineage-specific genetic innovations in the forest pathogenic fungi Armillaria.</title>
        <authorList>
            <person name="Sipos G."/>
            <person name="Prasanna A.N."/>
            <person name="Walter M.C."/>
            <person name="O'Connor E."/>
            <person name="Balint B."/>
            <person name="Krizsan K."/>
            <person name="Kiss B."/>
            <person name="Hess J."/>
            <person name="Varga T."/>
            <person name="Slot J."/>
            <person name="Riley R."/>
            <person name="Boka B."/>
            <person name="Rigling D."/>
            <person name="Barry K."/>
            <person name="Lee J."/>
            <person name="Mihaltcheva S."/>
            <person name="LaButti K."/>
            <person name="Lipzen A."/>
            <person name="Waldron R."/>
            <person name="Moloney N.M."/>
            <person name="Sperisen C."/>
            <person name="Kredics L."/>
            <person name="Vagvoelgyi C."/>
            <person name="Patrignani A."/>
            <person name="Fitzpatrick D."/>
            <person name="Nagy I."/>
            <person name="Doyle S."/>
            <person name="Anderson J.B."/>
            <person name="Grigoriev I.V."/>
            <person name="Gueldener U."/>
            <person name="Muensterkoetter M."/>
            <person name="Nagy L.G."/>
        </authorList>
    </citation>
    <scope>NUCLEOTIDE SEQUENCE [LARGE SCALE GENOMIC DNA]</scope>
    <source>
        <strain evidence="2">C18/9</strain>
    </source>
</reference>
<organism evidence="1 2">
    <name type="scientific">Armillaria ostoyae</name>
    <name type="common">Armillaria root rot fungus</name>
    <dbReference type="NCBI Taxonomy" id="47428"/>
    <lineage>
        <taxon>Eukaryota</taxon>
        <taxon>Fungi</taxon>
        <taxon>Dikarya</taxon>
        <taxon>Basidiomycota</taxon>
        <taxon>Agaricomycotina</taxon>
        <taxon>Agaricomycetes</taxon>
        <taxon>Agaricomycetidae</taxon>
        <taxon>Agaricales</taxon>
        <taxon>Marasmiineae</taxon>
        <taxon>Physalacriaceae</taxon>
        <taxon>Armillaria</taxon>
    </lineage>
</organism>
<keyword evidence="2" id="KW-1185">Reference proteome</keyword>
<dbReference type="STRING" id="47428.A0A284R2Z7"/>
<name>A0A284R2Z7_ARMOS</name>
<dbReference type="Gene3D" id="1.20.1280.50">
    <property type="match status" value="1"/>
</dbReference>
<dbReference type="EMBL" id="FUEG01000004">
    <property type="protein sequence ID" value="SJL03094.1"/>
    <property type="molecule type" value="Genomic_DNA"/>
</dbReference>
<evidence type="ECO:0000313" key="1">
    <source>
        <dbReference type="EMBL" id="SJL03094.1"/>
    </source>
</evidence>
<dbReference type="InterPro" id="IPR032675">
    <property type="entry name" value="LRR_dom_sf"/>
</dbReference>
<dbReference type="OrthoDB" id="3365698at2759"/>
<dbReference type="AlphaFoldDB" id="A0A284R2Z7"/>
<dbReference type="Gene3D" id="3.80.10.10">
    <property type="entry name" value="Ribonuclease Inhibitor"/>
    <property type="match status" value="1"/>
</dbReference>
<gene>
    <name evidence="1" type="ORF">ARMOST_06440</name>
</gene>
<accession>A0A284R2Z7</accession>
<evidence type="ECO:0000313" key="2">
    <source>
        <dbReference type="Proteomes" id="UP000219338"/>
    </source>
</evidence>
<dbReference type="OMA" id="SMPHWKH"/>
<dbReference type="Proteomes" id="UP000219338">
    <property type="component" value="Unassembled WGS sequence"/>
</dbReference>
<sequence>MASCPSLPIPSVCSSHSCPDIPKSISDDPRIQVLLKCNDPPLEAERLSLLTTESSSLELLSVLKEKIDNVQQMLKTLLDGQAKVTGNLLAAKALLHPIRSIPDDVLSYIFSFCVHEVNDLLKQDVVFDSLDSRKPPWTLSQVCRSWRRVTLSVASLWRCISLNFQHYRELGRVHVHPFMLGLYVQRARHHQLTIRLSSTKDISSHVFIPVLLSSMPHWKHLRARIPAKSLEVFSTYRGYLESLHYLDLRQPRQDQAKSPIHTFEMAQNLRVLSIGSTLCRHIYLPDGGKALTELLIRGPFVKHIFSFLRKMPNIEKLYLYFEDSKPFERLSTPITMPKLVTLLIAEWNGAAPFSIAHLFESLELPALSDLYFNLDDQENDSTVLLFPEILPHHHCHEINRLTVTAPESEIGKTGLIKVLTHIINMQHLTVSAKIVDKELLSALTRSGNNDDILPRLRTFDLRESDTIPNSKILLEMVESRMKGQTGNGEQEEGVIELRMLEEVYLGEPLTFDDPSLASRWQSLQSNGLVVYDGN</sequence>
<dbReference type="SUPFAM" id="SSF52047">
    <property type="entry name" value="RNI-like"/>
    <property type="match status" value="1"/>
</dbReference>
<proteinExistence type="predicted"/>